<dbReference type="GO" id="GO:0046872">
    <property type="term" value="F:metal ion binding"/>
    <property type="evidence" value="ECO:0007669"/>
    <property type="project" value="UniProtKB-KW"/>
</dbReference>
<evidence type="ECO:0000256" key="2">
    <source>
        <dbReference type="ARBA" id="ARBA00022723"/>
    </source>
</evidence>
<dbReference type="InterPro" id="IPR037518">
    <property type="entry name" value="MPN"/>
</dbReference>
<sequence>MLEENFSARGHRSRLRTRFERDSAVMADYEVLELLLGYGLTRKNTKPLAKELLRRFGSIRGVLNARSDELLDVPGFGAGLMSLWLVVREVLSRHADSAARRREELVTPDAVVCMARARLAGCAYEECWLALVDGRSRLIAWKRLCRGGVSAVAVQPGDVLERALAHKAAGIILVHNHPGGCPTPSRSDIDLTEELRQLSPRLGVRFLDHIIVTDEDCYSLAQNRVIRRQSGSV</sequence>
<protein>
    <submittedName>
        <fullName evidence="8">DNA repair and recombination protein radC</fullName>
    </submittedName>
</protein>
<dbReference type="InterPro" id="IPR010994">
    <property type="entry name" value="RuvA_2-like"/>
</dbReference>
<dbReference type="InterPro" id="IPR025657">
    <property type="entry name" value="RadC_JAB"/>
</dbReference>
<dbReference type="Gene3D" id="1.10.150.20">
    <property type="entry name" value="5' to 3' exonuclease, C-terminal subdomain"/>
    <property type="match status" value="1"/>
</dbReference>
<accession>A0A6L2R5M0</accession>
<dbReference type="PROSITE" id="PS50249">
    <property type="entry name" value="MPN"/>
    <property type="match status" value="1"/>
</dbReference>
<keyword evidence="4" id="KW-0862">Zinc</keyword>
<proteinExistence type="inferred from homology"/>
<evidence type="ECO:0000256" key="4">
    <source>
        <dbReference type="ARBA" id="ARBA00022833"/>
    </source>
</evidence>
<name>A0A6L2R5M0_9BACT</name>
<dbReference type="EMBL" id="BLLL01000006">
    <property type="protein sequence ID" value="GFH62857.1"/>
    <property type="molecule type" value="Genomic_DNA"/>
</dbReference>
<reference evidence="8 9" key="1">
    <citation type="journal article" date="2020" name="ISME J.">
        <title>Parallel Reductive Genome Evolution in Desulfovibrio Ectosymbionts Independently Acquired by Trichonympha Protists in the Termite Gut.</title>
        <authorList>
            <person name="Takeuchi M."/>
            <person name="Kuwahara H."/>
            <person name="Murakami T."/>
            <person name="Takahashi K."/>
            <person name="Kajitani R."/>
            <person name="Toyoda A."/>
            <person name="Itoh T."/>
            <person name="Ohkuma M."/>
            <person name="Hongoh Y."/>
        </authorList>
    </citation>
    <scope>NUCLEOTIDE SEQUENCE [LARGE SCALE GENOMIC DNA]</scope>
    <source>
        <strain evidence="8">ZnDsv-02</strain>
    </source>
</reference>
<comment type="similarity">
    <text evidence="6">Belongs to the UPF0758 family.</text>
</comment>
<dbReference type="SUPFAM" id="SSF47781">
    <property type="entry name" value="RuvA domain 2-like"/>
    <property type="match status" value="1"/>
</dbReference>
<feature type="domain" description="MPN" evidence="7">
    <location>
        <begin position="104"/>
        <end position="226"/>
    </location>
</feature>
<dbReference type="GO" id="GO:0006508">
    <property type="term" value="P:proteolysis"/>
    <property type="evidence" value="ECO:0007669"/>
    <property type="project" value="UniProtKB-KW"/>
</dbReference>
<dbReference type="Pfam" id="PF04002">
    <property type="entry name" value="RadC"/>
    <property type="match status" value="1"/>
</dbReference>
<dbReference type="PANTHER" id="PTHR30471">
    <property type="entry name" value="DNA REPAIR PROTEIN RADC"/>
    <property type="match status" value="1"/>
</dbReference>
<dbReference type="GO" id="GO:0008237">
    <property type="term" value="F:metallopeptidase activity"/>
    <property type="evidence" value="ECO:0007669"/>
    <property type="project" value="UniProtKB-KW"/>
</dbReference>
<keyword evidence="5" id="KW-0482">Metalloprotease</keyword>
<keyword evidence="1" id="KW-0645">Protease</keyword>
<gene>
    <name evidence="8" type="primary">radC</name>
    <name evidence="8" type="ORF">ZNDK_0628</name>
</gene>
<keyword evidence="2" id="KW-0479">Metal-binding</keyword>
<comment type="caution">
    <text evidence="8">The sequence shown here is derived from an EMBL/GenBank/DDBJ whole genome shotgun (WGS) entry which is preliminary data.</text>
</comment>
<evidence type="ECO:0000256" key="6">
    <source>
        <dbReference type="RuleBase" id="RU003797"/>
    </source>
</evidence>
<evidence type="ECO:0000256" key="1">
    <source>
        <dbReference type="ARBA" id="ARBA00022670"/>
    </source>
</evidence>
<dbReference type="AlphaFoldDB" id="A0A6L2R5M0"/>
<evidence type="ECO:0000256" key="5">
    <source>
        <dbReference type="ARBA" id="ARBA00023049"/>
    </source>
</evidence>
<dbReference type="CDD" id="cd08071">
    <property type="entry name" value="MPN_DUF2466"/>
    <property type="match status" value="1"/>
</dbReference>
<dbReference type="NCBIfam" id="TIGR00608">
    <property type="entry name" value="radc"/>
    <property type="match status" value="1"/>
</dbReference>
<keyword evidence="3" id="KW-0378">Hydrolase</keyword>
<dbReference type="PANTHER" id="PTHR30471:SF3">
    <property type="entry name" value="UPF0758 PROTEIN YEES-RELATED"/>
    <property type="match status" value="1"/>
</dbReference>
<evidence type="ECO:0000256" key="3">
    <source>
        <dbReference type="ARBA" id="ARBA00022801"/>
    </source>
</evidence>
<evidence type="ECO:0000313" key="8">
    <source>
        <dbReference type="EMBL" id="GFH62857.1"/>
    </source>
</evidence>
<dbReference type="InterPro" id="IPR001405">
    <property type="entry name" value="UPF0758"/>
</dbReference>
<dbReference type="Gene3D" id="3.40.140.10">
    <property type="entry name" value="Cytidine Deaminase, domain 2"/>
    <property type="match status" value="1"/>
</dbReference>
<evidence type="ECO:0000259" key="7">
    <source>
        <dbReference type="PROSITE" id="PS50249"/>
    </source>
</evidence>
<dbReference type="Proteomes" id="UP000505077">
    <property type="component" value="Unassembled WGS sequence"/>
</dbReference>
<organism evidence="8 9">
    <name type="scientific">Candidatus Desulfovibrio kirbyi</name>
    <dbReference type="NCBI Taxonomy" id="2696086"/>
    <lineage>
        <taxon>Bacteria</taxon>
        <taxon>Pseudomonadati</taxon>
        <taxon>Thermodesulfobacteriota</taxon>
        <taxon>Desulfovibrionia</taxon>
        <taxon>Desulfovibrionales</taxon>
        <taxon>Desulfovibrionaceae</taxon>
        <taxon>Desulfovibrio</taxon>
    </lineage>
</organism>
<evidence type="ECO:0000313" key="9">
    <source>
        <dbReference type="Proteomes" id="UP000505077"/>
    </source>
</evidence>